<protein>
    <submittedName>
        <fullName evidence="1">Uncharacterized protein</fullName>
    </submittedName>
</protein>
<keyword evidence="2" id="KW-1185">Reference proteome</keyword>
<dbReference type="EMBL" id="JBHSGS010000055">
    <property type="protein sequence ID" value="MFC4720054.1"/>
    <property type="molecule type" value="Genomic_DNA"/>
</dbReference>
<accession>A0ABV9MY63</accession>
<evidence type="ECO:0000313" key="2">
    <source>
        <dbReference type="Proteomes" id="UP001595969"/>
    </source>
</evidence>
<proteinExistence type="predicted"/>
<gene>
    <name evidence="1" type="ORF">ACFO5I_09980</name>
</gene>
<comment type="caution">
    <text evidence="1">The sequence shown here is derived from an EMBL/GenBank/DDBJ whole genome shotgun (WGS) entry which is preliminary data.</text>
</comment>
<sequence>MDSLCDDFLEDITVGDRVDEVLETAAELKRLKSILIASEES</sequence>
<evidence type="ECO:0000313" key="1">
    <source>
        <dbReference type="EMBL" id="MFC4720054.1"/>
    </source>
</evidence>
<reference evidence="2" key="1">
    <citation type="journal article" date="2019" name="Int. J. Syst. Evol. Microbiol.">
        <title>The Global Catalogue of Microorganisms (GCM) 10K type strain sequencing project: providing services to taxonomists for standard genome sequencing and annotation.</title>
        <authorList>
            <consortium name="The Broad Institute Genomics Platform"/>
            <consortium name="The Broad Institute Genome Sequencing Center for Infectious Disease"/>
            <person name="Wu L."/>
            <person name="Ma J."/>
        </authorList>
    </citation>
    <scope>NUCLEOTIDE SEQUENCE [LARGE SCALE GENOMIC DNA]</scope>
    <source>
        <strain evidence="2">CGMCC 1.19032</strain>
    </source>
</reference>
<dbReference type="Proteomes" id="UP001595969">
    <property type="component" value="Unassembled WGS sequence"/>
</dbReference>
<dbReference type="RefSeq" id="WP_275581336.1">
    <property type="nucleotide sequence ID" value="NZ_JAFBFD010000029.1"/>
</dbReference>
<organism evidence="1 2">
    <name type="scientific">Enterococcus lemanii</name>
    <dbReference type="NCBI Taxonomy" id="1159752"/>
    <lineage>
        <taxon>Bacteria</taxon>
        <taxon>Bacillati</taxon>
        <taxon>Bacillota</taxon>
        <taxon>Bacilli</taxon>
        <taxon>Lactobacillales</taxon>
        <taxon>Enterococcaceae</taxon>
        <taxon>Enterococcus</taxon>
    </lineage>
</organism>
<name>A0ABV9MY63_9ENTE</name>